<comment type="function">
    <text evidence="6">Membrane-associated protein that warps the membrane surface to access and bind aromatic isoprenes with high specificity, including ubiquinone (CoQ) isoprene intermediates and presents them directly to COQ7, therefore facilitating the COQ7-mediated hydroxylase step. Participates in the biosynthesis of coenzyme Q, also named ubiquinone, an essential lipid-soluble electron transporter for aerobic cellular respiration.</text>
</comment>
<dbReference type="KEGG" id="rru:Rru_A1045"/>
<evidence type="ECO:0000313" key="9">
    <source>
        <dbReference type="Proteomes" id="UP000001929"/>
    </source>
</evidence>
<name>Q2RVJ9_RHORT</name>
<evidence type="ECO:0000256" key="6">
    <source>
        <dbReference type="ARBA" id="ARBA00058104"/>
    </source>
</evidence>
<dbReference type="RefSeq" id="WP_011388800.1">
    <property type="nucleotide sequence ID" value="NC_007643.1"/>
</dbReference>
<dbReference type="GO" id="GO:0006744">
    <property type="term" value="P:ubiquinone biosynthetic process"/>
    <property type="evidence" value="ECO:0007669"/>
    <property type="project" value="UniProtKB-KW"/>
</dbReference>
<dbReference type="Pfam" id="PF08511">
    <property type="entry name" value="COQ9"/>
    <property type="match status" value="1"/>
</dbReference>
<dbReference type="AlphaFoldDB" id="Q2RVJ9"/>
<comment type="similarity">
    <text evidence="2">Belongs to the COQ9 family.</text>
</comment>
<dbReference type="PANTHER" id="PTHR21427">
    <property type="entry name" value="UBIQUINONE BIOSYNTHESIS PROTEIN COQ9, MITOCHONDRIAL"/>
    <property type="match status" value="1"/>
</dbReference>
<evidence type="ECO:0000256" key="4">
    <source>
        <dbReference type="ARBA" id="ARBA00022946"/>
    </source>
</evidence>
<dbReference type="InterPro" id="IPR012762">
    <property type="entry name" value="Ubiq_biosynth_COQ9"/>
</dbReference>
<organism evidence="8 9">
    <name type="scientific">Rhodospirillum rubrum (strain ATCC 11170 / ATH 1.1.1 / DSM 467 / LMG 4362 / NCIMB 8255 / S1)</name>
    <dbReference type="NCBI Taxonomy" id="269796"/>
    <lineage>
        <taxon>Bacteria</taxon>
        <taxon>Pseudomonadati</taxon>
        <taxon>Pseudomonadota</taxon>
        <taxon>Alphaproteobacteria</taxon>
        <taxon>Rhodospirillales</taxon>
        <taxon>Rhodospirillaceae</taxon>
        <taxon>Rhodospirillum</taxon>
    </lineage>
</organism>
<dbReference type="EnsemblBacteria" id="ABC21846">
    <property type="protein sequence ID" value="ABC21846"/>
    <property type="gene ID" value="Rru_A1045"/>
</dbReference>
<accession>Q2RVJ9</accession>
<dbReference type="STRING" id="269796.Rru_A1045"/>
<protein>
    <recommendedName>
        <fullName evidence="7">COQ9 C-terminal domain-containing protein</fullName>
    </recommendedName>
</protein>
<keyword evidence="5" id="KW-0446">Lipid-binding</keyword>
<dbReference type="HOGENOM" id="CLU_057411_3_0_5"/>
<dbReference type="EMBL" id="CP000230">
    <property type="protein sequence ID" value="ABC21846.1"/>
    <property type="molecule type" value="Genomic_DNA"/>
</dbReference>
<gene>
    <name evidence="8" type="ordered locus">Rru_A1045</name>
</gene>
<dbReference type="Proteomes" id="UP000001929">
    <property type="component" value="Chromosome"/>
</dbReference>
<dbReference type="InterPro" id="IPR013718">
    <property type="entry name" value="COQ9_C"/>
</dbReference>
<dbReference type="PhylomeDB" id="Q2RVJ9"/>
<dbReference type="PATRIC" id="fig|269796.9.peg.1101"/>
<keyword evidence="4" id="KW-0809">Transit peptide</keyword>
<sequence>MEYSDIRDRILLATLPNVPFDGWSGKALRLGAESAGFDREAADRAFPGGPAEAVGHFIDLANRMMEADLGARDLSGLKLPEKIHLAIKLRLERWAGDREAVRRGLALLSLPGHARLSLKSTYATVDGIWHAVGDRSVDFSFYTKRAELAAIYGATLLVWLEDTSEESAETWAFLDRRLEGVIRLRKARAKLRERMTHLPTLPRLLNPLDLVRKPFGLMRSMRMR</sequence>
<evidence type="ECO:0000256" key="5">
    <source>
        <dbReference type="ARBA" id="ARBA00023121"/>
    </source>
</evidence>
<dbReference type="NCBIfam" id="TIGR02396">
    <property type="entry name" value="diverge_rpsU"/>
    <property type="match status" value="1"/>
</dbReference>
<evidence type="ECO:0000259" key="7">
    <source>
        <dbReference type="Pfam" id="PF08511"/>
    </source>
</evidence>
<dbReference type="eggNOG" id="COG5590">
    <property type="taxonomic scope" value="Bacteria"/>
</dbReference>
<proteinExistence type="inferred from homology"/>
<evidence type="ECO:0000256" key="1">
    <source>
        <dbReference type="ARBA" id="ARBA00004749"/>
    </source>
</evidence>
<dbReference type="Gene3D" id="1.10.357.10">
    <property type="entry name" value="Tetracycline Repressor, domain 2"/>
    <property type="match status" value="1"/>
</dbReference>
<reference evidence="8 9" key="1">
    <citation type="journal article" date="2011" name="Stand. Genomic Sci.">
        <title>Complete genome sequence of Rhodospirillum rubrum type strain (S1).</title>
        <authorList>
            <person name="Munk A.C."/>
            <person name="Copeland A."/>
            <person name="Lucas S."/>
            <person name="Lapidus A."/>
            <person name="Del Rio T.G."/>
            <person name="Barry K."/>
            <person name="Detter J.C."/>
            <person name="Hammon N."/>
            <person name="Israni S."/>
            <person name="Pitluck S."/>
            <person name="Brettin T."/>
            <person name="Bruce D."/>
            <person name="Han C."/>
            <person name="Tapia R."/>
            <person name="Gilna P."/>
            <person name="Schmutz J."/>
            <person name="Larimer F."/>
            <person name="Land M."/>
            <person name="Kyrpides N.C."/>
            <person name="Mavromatis K."/>
            <person name="Richardson P."/>
            <person name="Rohde M."/>
            <person name="Goker M."/>
            <person name="Klenk H.P."/>
            <person name="Zhang Y."/>
            <person name="Roberts G.P."/>
            <person name="Reslewic S."/>
            <person name="Schwartz D.C."/>
        </authorList>
    </citation>
    <scope>NUCLEOTIDE SEQUENCE [LARGE SCALE GENOMIC DNA]</scope>
    <source>
        <strain evidence="9">ATCC 11170 / ATH 1.1.1 / DSM 467 / LMG 4362 / NCIMB 8255 / S1</strain>
    </source>
</reference>
<keyword evidence="3" id="KW-0831">Ubiquinone biosynthesis</keyword>
<evidence type="ECO:0000256" key="2">
    <source>
        <dbReference type="ARBA" id="ARBA00010766"/>
    </source>
</evidence>
<dbReference type="GO" id="GO:0008289">
    <property type="term" value="F:lipid binding"/>
    <property type="evidence" value="ECO:0007669"/>
    <property type="project" value="UniProtKB-KW"/>
</dbReference>
<evidence type="ECO:0000313" key="8">
    <source>
        <dbReference type="EMBL" id="ABC21846.1"/>
    </source>
</evidence>
<comment type="pathway">
    <text evidence="1">Cofactor biosynthesis; ubiquinone biosynthesis.</text>
</comment>
<keyword evidence="9" id="KW-1185">Reference proteome</keyword>
<evidence type="ECO:0000256" key="3">
    <source>
        <dbReference type="ARBA" id="ARBA00022688"/>
    </source>
</evidence>
<feature type="domain" description="COQ9 C-terminal" evidence="7">
    <location>
        <begin position="115"/>
        <end position="184"/>
    </location>
</feature>
<dbReference type="PANTHER" id="PTHR21427:SF19">
    <property type="entry name" value="UBIQUINONE BIOSYNTHESIS PROTEIN COQ9, MITOCHONDRIAL"/>
    <property type="match status" value="1"/>
</dbReference>
<dbReference type="DNASU" id="3833506"/>